<protein>
    <submittedName>
        <fullName evidence="4">Fatty acid desaturase</fullName>
        <ecNumber evidence="4">1.14.19.-</ecNumber>
    </submittedName>
</protein>
<dbReference type="RefSeq" id="WP_328959687.1">
    <property type="nucleotide sequence ID" value="NZ_CP108090.1"/>
</dbReference>
<evidence type="ECO:0000256" key="1">
    <source>
        <dbReference type="SAM" id="Phobius"/>
    </source>
</evidence>
<dbReference type="PANTHER" id="PTHR19353:SF19">
    <property type="entry name" value="DELTA(5) FATTY ACID DESATURASE C-RELATED"/>
    <property type="match status" value="1"/>
</dbReference>
<name>A0ABZ1T3W4_STRVG</name>
<keyword evidence="1" id="KW-0812">Transmembrane</keyword>
<feature type="transmembrane region" description="Helical" evidence="1">
    <location>
        <begin position="68"/>
        <end position="90"/>
    </location>
</feature>
<keyword evidence="4" id="KW-0560">Oxidoreductase</keyword>
<proteinExistence type="predicted"/>
<dbReference type="Proteomes" id="UP001432039">
    <property type="component" value="Chromosome"/>
</dbReference>
<dbReference type="InterPro" id="IPR005804">
    <property type="entry name" value="FA_desaturase_dom"/>
</dbReference>
<keyword evidence="1" id="KW-0472">Membrane</keyword>
<evidence type="ECO:0000313" key="5">
    <source>
        <dbReference type="Proteomes" id="UP001432039"/>
    </source>
</evidence>
<accession>A0ABZ1T3W4</accession>
<keyword evidence="5" id="KW-1185">Reference proteome</keyword>
<gene>
    <name evidence="4" type="ORF">OG517_00895</name>
</gene>
<feature type="domain" description="Transposase IS116/IS110/IS902 C-terminal" evidence="3">
    <location>
        <begin position="268"/>
        <end position="352"/>
    </location>
</feature>
<dbReference type="Pfam" id="PF00487">
    <property type="entry name" value="FA_desaturase"/>
    <property type="match status" value="1"/>
</dbReference>
<evidence type="ECO:0000259" key="3">
    <source>
        <dbReference type="Pfam" id="PF02371"/>
    </source>
</evidence>
<organism evidence="4 5">
    <name type="scientific">Streptomyces virginiae</name>
    <name type="common">Streptomyces cinnamonensis</name>
    <dbReference type="NCBI Taxonomy" id="1961"/>
    <lineage>
        <taxon>Bacteria</taxon>
        <taxon>Bacillati</taxon>
        <taxon>Actinomycetota</taxon>
        <taxon>Actinomycetes</taxon>
        <taxon>Kitasatosporales</taxon>
        <taxon>Streptomycetaceae</taxon>
        <taxon>Streptomyces</taxon>
    </lineage>
</organism>
<reference evidence="4" key="1">
    <citation type="submission" date="2022-10" db="EMBL/GenBank/DDBJ databases">
        <title>The complete genomes of actinobacterial strains from the NBC collection.</title>
        <authorList>
            <person name="Joergensen T.S."/>
            <person name="Alvarez Arevalo M."/>
            <person name="Sterndorff E.B."/>
            <person name="Faurdal D."/>
            <person name="Vuksanovic O."/>
            <person name="Mourched A.-S."/>
            <person name="Charusanti P."/>
            <person name="Shaw S."/>
            <person name="Blin K."/>
            <person name="Weber T."/>
        </authorList>
    </citation>
    <scope>NUCLEOTIDE SEQUENCE</scope>
    <source>
        <strain evidence="4">NBC_00248</strain>
    </source>
</reference>
<dbReference type="InterPro" id="IPR012171">
    <property type="entry name" value="Fatty_acid_desaturase"/>
</dbReference>
<dbReference type="PANTHER" id="PTHR19353">
    <property type="entry name" value="FATTY ACID DESATURASE 2"/>
    <property type="match status" value="1"/>
</dbReference>
<feature type="transmembrane region" description="Helical" evidence="1">
    <location>
        <begin position="40"/>
        <end position="62"/>
    </location>
</feature>
<feature type="transmembrane region" description="Helical" evidence="1">
    <location>
        <begin position="224"/>
        <end position="243"/>
    </location>
</feature>
<dbReference type="EC" id="1.14.19.-" evidence="4"/>
<dbReference type="Pfam" id="PF02371">
    <property type="entry name" value="Transposase_20"/>
    <property type="match status" value="1"/>
</dbReference>
<feature type="transmembrane region" description="Helical" evidence="1">
    <location>
        <begin position="201"/>
        <end position="218"/>
    </location>
</feature>
<dbReference type="GO" id="GO:0016491">
    <property type="term" value="F:oxidoreductase activity"/>
    <property type="evidence" value="ECO:0007669"/>
    <property type="project" value="UniProtKB-KW"/>
</dbReference>
<sequence length="405" mass="44934">MNSSETVRPPPVRADAGSDFARLSRKIQEAGLMARRPRYYALRIAAVTALYAAGWTAFVLIGDSWWTLLVAGFLAFVFGQVALLAHDVAHRQVFRLRKGREVSGRVAGNLGIGMGYGWWQDKHTRHHANPNHEDLDPDLDPDIFVWTQDQARAARGLPRLLGRSQAFLFFPLLTLEGFNLHVSGVRSLFDRSLKHRMWEGALLTAHLAAYLGALFLVLPPGKAVVFLLVHQCLFGVCLGSIFAPNHKGMPILTGAERPEAFLQHEDAEIMLSFPGLGAQLGARVLAELGDDRGRFADARGLKAYAGSSPITRASGKKSSIARRRIKNDRLNHAGYLWAFSALRASPGAMARYRHRRDERGDWHASALRNVFNNLIGQLHHCLQHRKLFDEQTAFSTTAEQAPQAA</sequence>
<keyword evidence="1" id="KW-1133">Transmembrane helix</keyword>
<evidence type="ECO:0000259" key="2">
    <source>
        <dbReference type="Pfam" id="PF00487"/>
    </source>
</evidence>
<feature type="domain" description="Fatty acid desaturase" evidence="2">
    <location>
        <begin position="64"/>
        <end position="254"/>
    </location>
</feature>
<evidence type="ECO:0000313" key="4">
    <source>
        <dbReference type="EMBL" id="WUQ10125.1"/>
    </source>
</evidence>
<dbReference type="EMBL" id="CP108090">
    <property type="protein sequence ID" value="WUQ10125.1"/>
    <property type="molecule type" value="Genomic_DNA"/>
</dbReference>
<feature type="transmembrane region" description="Helical" evidence="1">
    <location>
        <begin position="166"/>
        <end position="189"/>
    </location>
</feature>
<dbReference type="InterPro" id="IPR003346">
    <property type="entry name" value="Transposase_20"/>
</dbReference>